<sequence length="285" mass="31465">MNAERRQRVTRGAWAAPGVELTPWMRARAVQILDPGLTLSHRAAATLHRIELLREAIEFTEPAGPKGRRHGFTVHRTPLAPYEICTRDGLLATTPLRTLHDLLLTGTRDEALVAVDSALGTRVVGGVRRRRLITIDVLATACATHPTRRHGTPRAEQWLALTDQQSGSPAETIARLRMHDAGLHPLSQAELVTPDGRRIRPDFLFLQEGVVVEIEGYAYHGSREAHRRDLDRFNVLSTCPGVRLVLRFPAATVFRTPDRMLDEIRTALAGASPSSLGSYGRPNGT</sequence>
<accession>A0ABW0AWZ7</accession>
<reference evidence="2" key="1">
    <citation type="journal article" date="2019" name="Int. J. Syst. Evol. Microbiol.">
        <title>The Global Catalogue of Microorganisms (GCM) 10K type strain sequencing project: providing services to taxonomists for standard genome sequencing and annotation.</title>
        <authorList>
            <consortium name="The Broad Institute Genomics Platform"/>
            <consortium name="The Broad Institute Genome Sequencing Center for Infectious Disease"/>
            <person name="Wu L."/>
            <person name="Ma J."/>
        </authorList>
    </citation>
    <scope>NUCLEOTIDE SEQUENCE [LARGE SCALE GENOMIC DNA]</scope>
    <source>
        <strain evidence="2">CGMCC 4.1721</strain>
    </source>
</reference>
<evidence type="ECO:0000313" key="1">
    <source>
        <dbReference type="EMBL" id="MFC5169442.1"/>
    </source>
</evidence>
<name>A0ABW0AWZ7_9ACTN</name>
<keyword evidence="1" id="KW-0540">Nuclease</keyword>
<organism evidence="1 2">
    <name type="scientific">Streptomyces mutomycini</name>
    <dbReference type="NCBI Taxonomy" id="284036"/>
    <lineage>
        <taxon>Bacteria</taxon>
        <taxon>Bacillati</taxon>
        <taxon>Actinomycetota</taxon>
        <taxon>Actinomycetes</taxon>
        <taxon>Kitasatosporales</taxon>
        <taxon>Streptomycetaceae</taxon>
        <taxon>Streptomyces</taxon>
    </lineage>
</organism>
<dbReference type="RefSeq" id="WP_065849256.1">
    <property type="nucleotide sequence ID" value="NZ_JBHSKI010000001.1"/>
</dbReference>
<keyword evidence="1" id="KW-0378">Hydrolase</keyword>
<keyword evidence="2" id="KW-1185">Reference proteome</keyword>
<dbReference type="GO" id="GO:0004519">
    <property type="term" value="F:endonuclease activity"/>
    <property type="evidence" value="ECO:0007669"/>
    <property type="project" value="UniProtKB-KW"/>
</dbReference>
<evidence type="ECO:0000313" key="2">
    <source>
        <dbReference type="Proteomes" id="UP001596208"/>
    </source>
</evidence>
<dbReference type="EMBL" id="JBHSKI010000001">
    <property type="protein sequence ID" value="MFC5169442.1"/>
    <property type="molecule type" value="Genomic_DNA"/>
</dbReference>
<dbReference type="Proteomes" id="UP001596208">
    <property type="component" value="Unassembled WGS sequence"/>
</dbReference>
<proteinExistence type="predicted"/>
<gene>
    <name evidence="1" type="ORF">ACFPRK_02330</name>
</gene>
<keyword evidence="1" id="KW-0255">Endonuclease</keyword>
<protein>
    <submittedName>
        <fullName evidence="1">Endonuclease domain-containing protein</fullName>
    </submittedName>
</protein>
<comment type="caution">
    <text evidence="1">The sequence shown here is derived from an EMBL/GenBank/DDBJ whole genome shotgun (WGS) entry which is preliminary data.</text>
</comment>